<accession>B5YNZ6</accession>
<dbReference type="KEGG" id="tps:THAPS_269314"/>
<dbReference type="Pfam" id="PF22972">
    <property type="entry name" value="EVH1_PP4R3"/>
    <property type="match status" value="1"/>
</dbReference>
<feature type="domain" description="Serine/threonine-protein phosphatase 4 regulatory subunit 3-like central" evidence="4">
    <location>
        <begin position="142"/>
        <end position="641"/>
    </location>
</feature>
<evidence type="ECO:0000256" key="2">
    <source>
        <dbReference type="ARBA" id="ARBA00023242"/>
    </source>
</evidence>
<feature type="compositionally biased region" description="Low complexity" evidence="3">
    <location>
        <begin position="1"/>
        <end position="18"/>
    </location>
</feature>
<organism evidence="6 7">
    <name type="scientific">Thalassiosira pseudonana</name>
    <name type="common">Marine diatom</name>
    <name type="synonym">Cyclotella nana</name>
    <dbReference type="NCBI Taxonomy" id="35128"/>
    <lineage>
        <taxon>Eukaryota</taxon>
        <taxon>Sar</taxon>
        <taxon>Stramenopiles</taxon>
        <taxon>Ochrophyta</taxon>
        <taxon>Bacillariophyta</taxon>
        <taxon>Coscinodiscophyceae</taxon>
        <taxon>Thalassiosirophycidae</taxon>
        <taxon>Thalassiosirales</taxon>
        <taxon>Thalassiosiraceae</taxon>
        <taxon>Thalassiosira</taxon>
    </lineage>
</organism>
<name>B5YNZ6_THAPS</name>
<reference evidence="6 7" key="2">
    <citation type="journal article" date="2008" name="Nature">
        <title>The Phaeodactylum genome reveals the evolutionary history of diatom genomes.</title>
        <authorList>
            <person name="Bowler C."/>
            <person name="Allen A.E."/>
            <person name="Badger J.H."/>
            <person name="Grimwood J."/>
            <person name="Jabbari K."/>
            <person name="Kuo A."/>
            <person name="Maheswari U."/>
            <person name="Martens C."/>
            <person name="Maumus F."/>
            <person name="Otillar R.P."/>
            <person name="Rayko E."/>
            <person name="Salamov A."/>
            <person name="Vandepoele K."/>
            <person name="Beszteri B."/>
            <person name="Gruber A."/>
            <person name="Heijde M."/>
            <person name="Katinka M."/>
            <person name="Mock T."/>
            <person name="Valentin K."/>
            <person name="Verret F."/>
            <person name="Berges J.A."/>
            <person name="Brownlee C."/>
            <person name="Cadoret J.P."/>
            <person name="Chiovitti A."/>
            <person name="Choi C.J."/>
            <person name="Coesel S."/>
            <person name="De Martino A."/>
            <person name="Detter J.C."/>
            <person name="Durkin C."/>
            <person name="Falciatore A."/>
            <person name="Fournet J."/>
            <person name="Haruta M."/>
            <person name="Huysman M.J."/>
            <person name="Jenkins B.D."/>
            <person name="Jiroutova K."/>
            <person name="Jorgensen R.E."/>
            <person name="Joubert Y."/>
            <person name="Kaplan A."/>
            <person name="Kroger N."/>
            <person name="Kroth P.G."/>
            <person name="La Roche J."/>
            <person name="Lindquist E."/>
            <person name="Lommer M."/>
            <person name="Martin-Jezequel V."/>
            <person name="Lopez P.J."/>
            <person name="Lucas S."/>
            <person name="Mangogna M."/>
            <person name="McGinnis K."/>
            <person name="Medlin L.K."/>
            <person name="Montsant A."/>
            <person name="Oudot-Le Secq M.P."/>
            <person name="Napoli C."/>
            <person name="Obornik M."/>
            <person name="Parker M.S."/>
            <person name="Petit J.L."/>
            <person name="Porcel B.M."/>
            <person name="Poulsen N."/>
            <person name="Robison M."/>
            <person name="Rychlewski L."/>
            <person name="Rynearson T.A."/>
            <person name="Schmutz J."/>
            <person name="Shapiro H."/>
            <person name="Siaut M."/>
            <person name="Stanley M."/>
            <person name="Sussman M.R."/>
            <person name="Taylor A.R."/>
            <person name="Vardi A."/>
            <person name="von Dassow P."/>
            <person name="Vyverman W."/>
            <person name="Willis A."/>
            <person name="Wyrwicz L.S."/>
            <person name="Rokhsar D.S."/>
            <person name="Weissenbach J."/>
            <person name="Armbrust E.V."/>
            <person name="Green B.R."/>
            <person name="Van de Peer Y."/>
            <person name="Grigoriev I.V."/>
        </authorList>
    </citation>
    <scope>NUCLEOTIDE SEQUENCE [LARGE SCALE GENOMIC DNA]</scope>
    <source>
        <strain evidence="6 7">CCMP1335</strain>
    </source>
</reference>
<dbReference type="PANTHER" id="PTHR23318">
    <property type="entry name" value="ATP SYNTHASE GAMMA-RELATED"/>
    <property type="match status" value="1"/>
</dbReference>
<dbReference type="OMA" id="ALMTHNN"/>
<dbReference type="InterPro" id="IPR006887">
    <property type="entry name" value="P4R3-like_central_dom"/>
</dbReference>
<evidence type="ECO:0000259" key="4">
    <source>
        <dbReference type="Pfam" id="PF04802"/>
    </source>
</evidence>
<dbReference type="SUPFAM" id="SSF50729">
    <property type="entry name" value="PH domain-like"/>
    <property type="match status" value="1"/>
</dbReference>
<dbReference type="Pfam" id="PF04802">
    <property type="entry name" value="PP4R3"/>
    <property type="match status" value="1"/>
</dbReference>
<dbReference type="GO" id="GO:0072542">
    <property type="term" value="F:protein phosphatase activator activity"/>
    <property type="evidence" value="ECO:0000318"/>
    <property type="project" value="GO_Central"/>
</dbReference>
<feature type="domain" description="PP4R3 EVH1-like" evidence="5">
    <location>
        <begin position="31"/>
        <end position="128"/>
    </location>
</feature>
<feature type="region of interest" description="Disordered" evidence="3">
    <location>
        <begin position="1"/>
        <end position="27"/>
    </location>
</feature>
<keyword evidence="7" id="KW-1185">Reference proteome</keyword>
<dbReference type="InterPro" id="IPR051137">
    <property type="entry name" value="PP4R3-like"/>
</dbReference>
<protein>
    <submittedName>
        <fullName evidence="6">Uncharacterized protein</fullName>
    </submittedName>
</protein>
<feature type="compositionally biased region" description="Basic and acidic residues" evidence="3">
    <location>
        <begin position="651"/>
        <end position="660"/>
    </location>
</feature>
<dbReference type="AlphaFoldDB" id="B5YNZ6"/>
<proteinExistence type="predicted"/>
<dbReference type="EMBL" id="CP001160">
    <property type="protein sequence ID" value="ACI64719.1"/>
    <property type="molecule type" value="Genomic_DNA"/>
</dbReference>
<evidence type="ECO:0000256" key="1">
    <source>
        <dbReference type="ARBA" id="ARBA00004123"/>
    </source>
</evidence>
<dbReference type="Proteomes" id="UP000001449">
    <property type="component" value="Chromosome 7"/>
</dbReference>
<comment type="subcellular location">
    <subcellularLocation>
        <location evidence="1">Nucleus</location>
    </subcellularLocation>
</comment>
<dbReference type="GO" id="GO:0005654">
    <property type="term" value="C:nucleoplasm"/>
    <property type="evidence" value="ECO:0000318"/>
    <property type="project" value="GO_Central"/>
</dbReference>
<feature type="compositionally biased region" description="Acidic residues" evidence="3">
    <location>
        <begin position="661"/>
        <end position="678"/>
    </location>
</feature>
<sequence>MRDAAATTTETTTTTAAAGRTSPNHQPPGWRVKLYRLNMDGTWDDCGTGRIQFYYARQNHNQMQQQCGGQLGQSGEVLLRTRVLLHDAYQCQGGNIITWCEPERRNLALSFQDNAGCKDIWQHILDVQWSDLDSIVDVIAGGQIQQREDLLIFLSQSDCAYIKALLQLFHVGEENLEYGGLATLAVCVKSILLLNDPEIIEYVTTDVQTFEAVCAALEYDPELRERANHRWYIREQAKFRTVVKMEDEELISYIHRLFRVNYLRDTILRPTMDESSLSTLVSLAQFTQSDIIKGVIRGENENYLTKVLRMLGTEIKAIRKMKRKGCLSFLKELFNMARASLQQHEKEEFIATVVSMSVQLLEGGNVGSSLACGRASLEVLSVIAIHDPSIIRRHCLDAAAATSRDHDLLQSLLFIMSTETDAGLLLQTSEIIRIILDTEMMGEQGSLGNGFLDDENDFTSGGDFKNRNTAGDDSLRLVPPCAIRAAFTLEILSFCVRAHVYRMKLFVLRTRLLGTILKIVGQKSSVPMTSSDRCLILASLKLLRSVLSVKDEFYHRHIVQYNLFAPVFEVFRAIPVGNNLVSSTVLEMCDFIRTENIKSLLEYIVSKHLLEPMDLNGIISLEEIANPHVDTFKQLRKKHDENTTPTGGSRALEDQRKFRETDEEENYFNEDFDEEEEV</sequence>
<feature type="region of interest" description="Disordered" evidence="3">
    <location>
        <begin position="637"/>
        <end position="678"/>
    </location>
</feature>
<dbReference type="RefSeq" id="XP_002296002.1">
    <property type="nucleotide sequence ID" value="XM_002295966.1"/>
</dbReference>
<feature type="non-terminal residue" evidence="6">
    <location>
        <position position="678"/>
    </location>
</feature>
<dbReference type="GO" id="GO:0030289">
    <property type="term" value="C:protein phosphatase 4 complex"/>
    <property type="evidence" value="ECO:0000318"/>
    <property type="project" value="GO_Central"/>
</dbReference>
<dbReference type="InterPro" id="IPR055236">
    <property type="entry name" value="EVH1_PP4R3"/>
</dbReference>
<dbReference type="eggNOG" id="KOG2175">
    <property type="taxonomic scope" value="Eukaryota"/>
</dbReference>
<evidence type="ECO:0000259" key="5">
    <source>
        <dbReference type="Pfam" id="PF22972"/>
    </source>
</evidence>
<dbReference type="InterPro" id="IPR011993">
    <property type="entry name" value="PH-like_dom_sf"/>
</dbReference>
<evidence type="ECO:0000313" key="7">
    <source>
        <dbReference type="Proteomes" id="UP000001449"/>
    </source>
</evidence>
<dbReference type="STRING" id="35128.B5YNZ6"/>
<evidence type="ECO:0000313" key="6">
    <source>
        <dbReference type="EMBL" id="ACI64719.1"/>
    </source>
</evidence>
<reference evidence="6 7" key="1">
    <citation type="journal article" date="2004" name="Science">
        <title>The genome of the diatom Thalassiosira pseudonana: ecology, evolution, and metabolism.</title>
        <authorList>
            <person name="Armbrust E.V."/>
            <person name="Berges J.A."/>
            <person name="Bowler C."/>
            <person name="Green B.R."/>
            <person name="Martinez D."/>
            <person name="Putnam N.H."/>
            <person name="Zhou S."/>
            <person name="Allen A.E."/>
            <person name="Apt K.E."/>
            <person name="Bechner M."/>
            <person name="Brzezinski M.A."/>
            <person name="Chaal B.K."/>
            <person name="Chiovitti A."/>
            <person name="Davis A.K."/>
            <person name="Demarest M.S."/>
            <person name="Detter J.C."/>
            <person name="Glavina T."/>
            <person name="Goodstein D."/>
            <person name="Hadi M.Z."/>
            <person name="Hellsten U."/>
            <person name="Hildebrand M."/>
            <person name="Jenkins B.D."/>
            <person name="Jurka J."/>
            <person name="Kapitonov V.V."/>
            <person name="Kroger N."/>
            <person name="Lau W.W."/>
            <person name="Lane T.W."/>
            <person name="Larimer F.W."/>
            <person name="Lippmeier J.C."/>
            <person name="Lucas S."/>
            <person name="Medina M."/>
            <person name="Montsant A."/>
            <person name="Obornik M."/>
            <person name="Parker M.S."/>
            <person name="Palenik B."/>
            <person name="Pazour G.J."/>
            <person name="Richardson P.M."/>
            <person name="Rynearson T.A."/>
            <person name="Saito M.A."/>
            <person name="Schwartz D.C."/>
            <person name="Thamatrakoln K."/>
            <person name="Valentin K."/>
            <person name="Vardi A."/>
            <person name="Wilkerson F.P."/>
            <person name="Rokhsar D.S."/>
        </authorList>
    </citation>
    <scope>NUCLEOTIDE SEQUENCE [LARGE SCALE GENOMIC DNA]</scope>
    <source>
        <strain evidence="6 7">CCMP1335</strain>
    </source>
</reference>
<evidence type="ECO:0000256" key="3">
    <source>
        <dbReference type="SAM" id="MobiDB-lite"/>
    </source>
</evidence>
<dbReference type="InParanoid" id="B5YNZ6"/>
<dbReference type="HOGENOM" id="CLU_004909_3_0_1"/>
<dbReference type="Gene3D" id="2.30.29.30">
    <property type="entry name" value="Pleckstrin-homology domain (PH domain)/Phosphotyrosine-binding domain (PTB)"/>
    <property type="match status" value="1"/>
</dbReference>
<dbReference type="GeneID" id="7443410"/>
<dbReference type="PANTHER" id="PTHR23318:SF0">
    <property type="entry name" value="SERINE_THREONINE-PROTEIN PHOSPHATASE 4 REGULATORY SUBUNIT 3"/>
    <property type="match status" value="1"/>
</dbReference>
<keyword evidence="2" id="KW-0539">Nucleus</keyword>
<gene>
    <name evidence="6" type="ORF">THAPS_269314</name>
</gene>
<dbReference type="PaxDb" id="35128-Thaps269314"/>